<evidence type="ECO:0000259" key="7">
    <source>
        <dbReference type="Pfam" id="PF04762"/>
    </source>
</evidence>
<dbReference type="EMBL" id="JALJOQ010000312">
    <property type="protein sequence ID" value="KAK9785260.1"/>
    <property type="molecule type" value="Genomic_DNA"/>
</dbReference>
<evidence type="ECO:0000313" key="11">
    <source>
        <dbReference type="EMBL" id="KAK9785260.1"/>
    </source>
</evidence>
<dbReference type="InterPro" id="IPR056167">
    <property type="entry name" value="A-sol_ELP1"/>
</dbReference>
<evidence type="ECO:0000256" key="3">
    <source>
        <dbReference type="ARBA" id="ARBA00022490"/>
    </source>
</evidence>
<protein>
    <recommendedName>
        <fullName evidence="5">Elongator complex protein 1</fullName>
    </recommendedName>
</protein>
<dbReference type="Proteomes" id="UP001465755">
    <property type="component" value="Unassembled WGS sequence"/>
</dbReference>
<dbReference type="GO" id="GO:0033588">
    <property type="term" value="C:elongator holoenzyme complex"/>
    <property type="evidence" value="ECO:0007669"/>
    <property type="project" value="InterPro"/>
</dbReference>
<feature type="compositionally biased region" description="Basic residues" evidence="6">
    <location>
        <begin position="1198"/>
        <end position="1211"/>
    </location>
</feature>
<evidence type="ECO:0000259" key="10">
    <source>
        <dbReference type="Pfam" id="PF23925"/>
    </source>
</evidence>
<dbReference type="Pfam" id="PF04762">
    <property type="entry name" value="Beta-prop_ELP1_1st"/>
    <property type="match status" value="2"/>
</dbReference>
<dbReference type="SUPFAM" id="SSF69322">
    <property type="entry name" value="Tricorn protease domain 2"/>
    <property type="match status" value="1"/>
</dbReference>
<organism evidence="11 12">
    <name type="scientific">Symbiochloris irregularis</name>
    <dbReference type="NCBI Taxonomy" id="706552"/>
    <lineage>
        <taxon>Eukaryota</taxon>
        <taxon>Viridiplantae</taxon>
        <taxon>Chlorophyta</taxon>
        <taxon>core chlorophytes</taxon>
        <taxon>Trebouxiophyceae</taxon>
        <taxon>Trebouxiales</taxon>
        <taxon>Trebouxiaceae</taxon>
        <taxon>Symbiochloris</taxon>
    </lineage>
</organism>
<dbReference type="PANTHER" id="PTHR12747:SF0">
    <property type="entry name" value="ELONGATOR COMPLEX PROTEIN 1"/>
    <property type="match status" value="1"/>
</dbReference>
<feature type="region of interest" description="Disordered" evidence="6">
    <location>
        <begin position="1177"/>
        <end position="1251"/>
    </location>
</feature>
<proteinExistence type="inferred from homology"/>
<evidence type="ECO:0000259" key="8">
    <source>
        <dbReference type="Pfam" id="PF23797"/>
    </source>
</evidence>
<gene>
    <name evidence="11" type="ORF">WJX73_010410</name>
</gene>
<dbReference type="GO" id="GO:0005634">
    <property type="term" value="C:nucleus"/>
    <property type="evidence" value="ECO:0007669"/>
    <property type="project" value="UniProtKB-SubCell"/>
</dbReference>
<evidence type="ECO:0000313" key="12">
    <source>
        <dbReference type="Proteomes" id="UP001465755"/>
    </source>
</evidence>
<accession>A0AAW1NND0</accession>
<evidence type="ECO:0000256" key="6">
    <source>
        <dbReference type="SAM" id="MobiDB-lite"/>
    </source>
</evidence>
<evidence type="ECO:0000256" key="4">
    <source>
        <dbReference type="ARBA" id="ARBA00022694"/>
    </source>
</evidence>
<keyword evidence="4" id="KW-0819">tRNA processing</keyword>
<evidence type="ECO:0000256" key="1">
    <source>
        <dbReference type="ARBA" id="ARBA00005043"/>
    </source>
</evidence>
<feature type="compositionally biased region" description="Polar residues" evidence="6">
    <location>
        <begin position="1178"/>
        <end position="1194"/>
    </location>
</feature>
<feature type="region of interest" description="Disordered" evidence="6">
    <location>
        <begin position="634"/>
        <end position="653"/>
    </location>
</feature>
<keyword evidence="5" id="KW-0539">Nucleus</keyword>
<dbReference type="InterPro" id="IPR056164">
    <property type="entry name" value="Beta-prop_ELP1_1st"/>
</dbReference>
<comment type="function">
    <text evidence="5">Component of the elongator complex which is required for multiple tRNA modifications, including mcm5U (5-methoxycarbonylmethyl uridine), mcm5s2U (5-methoxycarbonylmethyl-2-thiouridine), and ncm5U (5-carbamoylmethyl uridine). The elongator complex catalyzes formation of carboxymethyluridine in the wobble base at position 34 in tRNAs.</text>
</comment>
<comment type="subcellular location">
    <subcellularLocation>
        <location evidence="5">Cytoplasm</location>
    </subcellularLocation>
    <subcellularLocation>
        <location evidence="5">Nucleus</location>
    </subcellularLocation>
</comment>
<keyword evidence="3 5" id="KW-0963">Cytoplasm</keyword>
<feature type="domain" description="ELP1 TPR" evidence="9">
    <location>
        <begin position="924"/>
        <end position="1086"/>
    </location>
</feature>
<feature type="domain" description="ELP1 first N-terminal beta-propeller" evidence="7">
    <location>
        <begin position="52"/>
        <end position="149"/>
    </location>
</feature>
<comment type="caution">
    <text evidence="11">The sequence shown here is derived from an EMBL/GenBank/DDBJ whole genome shotgun (WGS) entry which is preliminary data.</text>
</comment>
<dbReference type="Pfam" id="PF23797">
    <property type="entry name" value="Beta-prop_ELP1_2nd"/>
    <property type="match status" value="1"/>
</dbReference>
<keyword evidence="12" id="KW-1185">Reference proteome</keyword>
<dbReference type="PANTHER" id="PTHR12747">
    <property type="entry name" value="ELONGATOR COMPLEX PROTEIN 1"/>
    <property type="match status" value="1"/>
</dbReference>
<dbReference type="PIRSF" id="PIRSF017233">
    <property type="entry name" value="IKAP"/>
    <property type="match status" value="1"/>
</dbReference>
<evidence type="ECO:0000256" key="5">
    <source>
        <dbReference type="PIRNR" id="PIRNR017233"/>
    </source>
</evidence>
<comment type="similarity">
    <text evidence="2 5">Belongs to the ELP1/IKA1 family.</text>
</comment>
<evidence type="ECO:0000256" key="2">
    <source>
        <dbReference type="ARBA" id="ARBA00006086"/>
    </source>
</evidence>
<feature type="compositionally biased region" description="Polar residues" evidence="6">
    <location>
        <begin position="1230"/>
        <end position="1240"/>
    </location>
</feature>
<reference evidence="11 12" key="1">
    <citation type="journal article" date="2024" name="Nat. Commun.">
        <title>Phylogenomics reveals the evolutionary origins of lichenization in chlorophyte algae.</title>
        <authorList>
            <person name="Puginier C."/>
            <person name="Libourel C."/>
            <person name="Otte J."/>
            <person name="Skaloud P."/>
            <person name="Haon M."/>
            <person name="Grisel S."/>
            <person name="Petersen M."/>
            <person name="Berrin J.G."/>
            <person name="Delaux P.M."/>
            <person name="Dal Grande F."/>
            <person name="Keller J."/>
        </authorList>
    </citation>
    <scope>NUCLEOTIDE SEQUENCE [LARGE SCALE GENOMIC DNA]</scope>
    <source>
        <strain evidence="11 12">SAG 2036</strain>
    </source>
</reference>
<sequence>MLDLRIQACTRSDLSDEEPGTVVGFTRDAETTQSFFLYSSGVVHCLKGHQRQAAWSLATEGADSEGAVLACLTYIQELEALQVAFRTGELFLVECQEQTVEEVGKVEDGIATISWSQDGSLLLVVSCAGNLLLLSQDWIMLHETPLFQNLDRVTPARQLTPESLPPSLSLTAQLVATAWRADSQLFSTISAAQPGAPMVLRMWTREGQLHAVGEAAPGLQPVLAWQPNGRHLFAVQQQPDGQQRVLLFESNGLQHGGFDLGIAGRTVKQLAWSSDSALLAVMVVPRGESQPQASGVQIWVRSNWHWYLKLERPWPHEHARLHHMEWHSLSAEPNGCLVMCDDSGRVESMTVSQAPAVSTRGTAVVTDGKSLLLTPLRHTLAPPPMCAVTANLAAVPVCTALCNWGDAEALATMMSDGQLAIHGCLQADLWEETAESSPHPDSDAPSLGPGFLAHPVVQQQTVRCAVWMTKSLMLLVGTPTEQSESQADLLTEMQLEWEDHKCTNLSIVGGGTEIPGAVLTATEDGDKGALLQLQSGALWQFTAGGGLQHCRLLPSFPAPCQQCWSVPADIVQAGGAPLLGLTASGVLYWGTVKVAESCTSAAVRDKGPGGAFCLWTSRDNFLHCRNFAKLLQPEDSRSSGGAGGPRRPSTWAQQDELHQDMHAAMRGHGLAAPASARAVEAGARIIAAPRGATTVVLQMPRGNLEAVSHRVLVNALIDSALQAQDFATAWRCACTNRVDLVTLVAHGWPAFLTTAALLVAAVPQDQDLVDILACLRPVDGAGGLLAALTPDQVQMGEGDPVAQACSAMRGALQEAGAGKYLRPLLTCHLVRGELQEALTLIKQRKEAHMAASSSHSTLGPEEPSAEEGLGHVLLTVEVSTLYRAALGMYDLEMAYMVVTNSQLDPGEFLLELQEFEKQPNPSLQCYAIDMHLKRHLAALRHLLAAGDAHFDAAILLAQERGLLLDLLGMVPGQAEKRHPMLRALAESLRERGMHEDAAVAYAAAGEHGAALLQYQAAGQWQMALALAGQLQYGPSETTELAEDLLEDLTAMGRLRDAAVLSQQYLQDPDRAVDLLTQARDWREAMRVAWQAGRGQLVGTLVAPAAAEAAEQSMRDATEDCQRVHKYIVRYREVQGKRLAMESLLRREQEEEEGLHPYDDDIEVASTAVTGMSAYARTEQATSAGSTTGRPTSTVGGRRPMRQSKKGKRGSRIRQGGPQEESALAAHITQLRPSQQHTSEAGSLAETGNGPF</sequence>
<dbReference type="GO" id="GO:0002926">
    <property type="term" value="P:tRNA wobble base 5-methoxycarbonylmethyl-2-thiouridinylation"/>
    <property type="evidence" value="ECO:0007669"/>
    <property type="project" value="TreeGrafter"/>
</dbReference>
<dbReference type="Pfam" id="PF23878">
    <property type="entry name" value="TPR_ELP1"/>
    <property type="match status" value="1"/>
</dbReference>
<dbReference type="GO" id="GO:0000049">
    <property type="term" value="F:tRNA binding"/>
    <property type="evidence" value="ECO:0007669"/>
    <property type="project" value="TreeGrafter"/>
</dbReference>
<dbReference type="AlphaFoldDB" id="A0AAW1NND0"/>
<name>A0AAW1NND0_9CHLO</name>
<comment type="pathway">
    <text evidence="1">tRNA modification; 5-methoxycarbonylmethyl-2-thiouridine-tRNA biosynthesis.</text>
</comment>
<feature type="domain" description="ELP1 alpha-solenoid" evidence="10">
    <location>
        <begin position="710"/>
        <end position="910"/>
    </location>
</feature>
<feature type="domain" description="ELP1 N-terminal second beta-propeller" evidence="8">
    <location>
        <begin position="365"/>
        <end position="624"/>
    </location>
</feature>
<dbReference type="InterPro" id="IPR006849">
    <property type="entry name" value="Elp1"/>
</dbReference>
<feature type="domain" description="ELP1 first N-terminal beta-propeller" evidence="7">
    <location>
        <begin position="175"/>
        <end position="327"/>
    </location>
</feature>
<evidence type="ECO:0000259" key="9">
    <source>
        <dbReference type="Pfam" id="PF23878"/>
    </source>
</evidence>
<dbReference type="Pfam" id="PF23925">
    <property type="entry name" value="A-sol_ELP1"/>
    <property type="match status" value="1"/>
</dbReference>
<dbReference type="InterPro" id="IPR056165">
    <property type="entry name" value="Beta-prop_ELP1_2nd"/>
</dbReference>
<dbReference type="InterPro" id="IPR056166">
    <property type="entry name" value="TPR_ELP1"/>
</dbReference>
<dbReference type="GO" id="GO:0005829">
    <property type="term" value="C:cytosol"/>
    <property type="evidence" value="ECO:0007669"/>
    <property type="project" value="TreeGrafter"/>
</dbReference>